<sequence>DAEDGRRAAARGRGRGRGRAHSDESGEESDSFDTRRRHYDDDDDEDEEDEDDNDDELRRDGFVVDDDMEEDVEDDEEERRRRRKEKKKRRRRRHHAEHEGGEQEDLDALDDEDLALVAENTYGAVQETQPKGGRLKRLKRGRSRRAAGDEDGDDDDLGAELDDSRGARDDDLGLFGNEDDRDSRGGRRGGNDMDTRGYDDDIVDYDVPRAAPAAAGRGRGAVASFLTEGLEAMDDETWMELQDIFGTGEEYAFAMEPPVSEREAAREKTLADVFEPAELEAKMMTQKDEDIRATDIPERMQMRATGAEFLRPLTEDEIEEETTWVVRQLHAWLTRRELHRAQDSAENSAGGAEASRGGGGGSGDSSWGAGGGGGDSSWGGADNSRDGGDNSWGAGGGGGDNSWGGGGGGDNTWGGADDNRGDTKVAIPKPAEEPVLFQYADFANERFLAAVLSVLKLLSQDFYEVPYIARHRREVF</sequence>
<protein>
    <submittedName>
        <fullName evidence="1">Transcription elongation factor spt6</fullName>
    </submittedName>
</protein>
<proteinExistence type="predicted"/>
<evidence type="ECO:0000313" key="1">
    <source>
        <dbReference type="EMBL" id="KAJ2762429.1"/>
    </source>
</evidence>
<reference evidence="1" key="1">
    <citation type="submission" date="2022-07" db="EMBL/GenBank/DDBJ databases">
        <title>Phylogenomic reconstructions and comparative analyses of Kickxellomycotina fungi.</title>
        <authorList>
            <person name="Reynolds N.K."/>
            <person name="Stajich J.E."/>
            <person name="Barry K."/>
            <person name="Grigoriev I.V."/>
            <person name="Crous P."/>
            <person name="Smith M.E."/>
        </authorList>
    </citation>
    <scope>NUCLEOTIDE SEQUENCE</scope>
    <source>
        <strain evidence="1">CBS 109366</strain>
    </source>
</reference>
<organism evidence="1 2">
    <name type="scientific">Coemansia nantahalensis</name>
    <dbReference type="NCBI Taxonomy" id="2789366"/>
    <lineage>
        <taxon>Eukaryota</taxon>
        <taxon>Fungi</taxon>
        <taxon>Fungi incertae sedis</taxon>
        <taxon>Zoopagomycota</taxon>
        <taxon>Kickxellomycotina</taxon>
        <taxon>Kickxellomycetes</taxon>
        <taxon>Kickxellales</taxon>
        <taxon>Kickxellaceae</taxon>
        <taxon>Coemansia</taxon>
    </lineage>
</organism>
<dbReference type="Proteomes" id="UP001140234">
    <property type="component" value="Unassembled WGS sequence"/>
</dbReference>
<keyword evidence="1" id="KW-0251">Elongation factor</keyword>
<dbReference type="EMBL" id="JANBUJ010002979">
    <property type="protein sequence ID" value="KAJ2762429.1"/>
    <property type="molecule type" value="Genomic_DNA"/>
</dbReference>
<accession>A0ACC1JLR9</accession>
<feature type="non-terminal residue" evidence="1">
    <location>
        <position position="476"/>
    </location>
</feature>
<comment type="caution">
    <text evidence="1">The sequence shown here is derived from an EMBL/GenBank/DDBJ whole genome shotgun (WGS) entry which is preliminary data.</text>
</comment>
<evidence type="ECO:0000313" key="2">
    <source>
        <dbReference type="Proteomes" id="UP001140234"/>
    </source>
</evidence>
<gene>
    <name evidence="1" type="primary">SPT6_2</name>
    <name evidence="1" type="ORF">IWQ57_005800</name>
</gene>
<feature type="non-terminal residue" evidence="1">
    <location>
        <position position="1"/>
    </location>
</feature>
<name>A0ACC1JLR9_9FUNG</name>
<keyword evidence="2" id="KW-1185">Reference proteome</keyword>
<keyword evidence="1" id="KW-0648">Protein biosynthesis</keyword>